<dbReference type="EMBL" id="NCXM01000002">
    <property type="protein sequence ID" value="OSC32065.1"/>
    <property type="molecule type" value="Genomic_DNA"/>
</dbReference>
<keyword evidence="2" id="KW-0456">Lyase</keyword>
<dbReference type="InterPro" id="IPR002818">
    <property type="entry name" value="DJ-1/PfpI"/>
</dbReference>
<evidence type="ECO:0000313" key="5">
    <source>
        <dbReference type="EMBL" id="OSC32065.1"/>
    </source>
</evidence>
<organism evidence="5 6">
    <name type="scientific">Mycolicibacterium vulneris</name>
    <dbReference type="NCBI Taxonomy" id="547163"/>
    <lineage>
        <taxon>Bacteria</taxon>
        <taxon>Bacillati</taxon>
        <taxon>Actinomycetota</taxon>
        <taxon>Actinomycetes</taxon>
        <taxon>Mycobacteriales</taxon>
        <taxon>Mycobacteriaceae</taxon>
        <taxon>Mycolicibacterium</taxon>
    </lineage>
</organism>
<comment type="similarity">
    <text evidence="3">Belongs to the peptidase C56 family. HSP31-like subfamily.</text>
</comment>
<name>A0A1X2LDR7_9MYCO</name>
<evidence type="ECO:0000313" key="6">
    <source>
        <dbReference type="Proteomes" id="UP000242320"/>
    </source>
</evidence>
<gene>
    <name evidence="5" type="ORF">B8W69_02935</name>
</gene>
<keyword evidence="6" id="KW-1185">Reference proteome</keyword>
<proteinExistence type="inferred from homology"/>
<dbReference type="GO" id="GO:0016740">
    <property type="term" value="F:transferase activity"/>
    <property type="evidence" value="ECO:0007669"/>
    <property type="project" value="UniProtKB-KW"/>
</dbReference>
<protein>
    <submittedName>
        <fullName evidence="5">Type 1 glutamine amidotransferase domain-containing protein</fullName>
    </submittedName>
</protein>
<dbReference type="RefSeq" id="WP_085288488.1">
    <property type="nucleotide sequence ID" value="NZ_NCXM01000002.1"/>
</dbReference>
<dbReference type="Pfam" id="PF01965">
    <property type="entry name" value="DJ-1_PfpI"/>
    <property type="match status" value="1"/>
</dbReference>
<dbReference type="GO" id="GO:0019243">
    <property type="term" value="P:methylglyoxal catabolic process to D-lactate via S-lactoyl-glutathione"/>
    <property type="evidence" value="ECO:0007669"/>
    <property type="project" value="TreeGrafter"/>
</dbReference>
<dbReference type="SUPFAM" id="SSF52317">
    <property type="entry name" value="Class I glutamine amidotransferase-like"/>
    <property type="match status" value="1"/>
</dbReference>
<dbReference type="GO" id="GO:0005737">
    <property type="term" value="C:cytoplasm"/>
    <property type="evidence" value="ECO:0007669"/>
    <property type="project" value="TreeGrafter"/>
</dbReference>
<feature type="domain" description="DJ-1/PfpI" evidence="4">
    <location>
        <begin position="28"/>
        <end position="224"/>
    </location>
</feature>
<keyword evidence="5" id="KW-0808">Transferase</keyword>
<accession>A0A1X2LDR7</accession>
<keyword evidence="5" id="KW-0315">Glutamine amidotransferase</keyword>
<dbReference type="GO" id="GO:0019172">
    <property type="term" value="F:glyoxalase III activity"/>
    <property type="evidence" value="ECO:0007669"/>
    <property type="project" value="TreeGrafter"/>
</dbReference>
<dbReference type="Gene3D" id="3.40.50.880">
    <property type="match status" value="1"/>
</dbReference>
<dbReference type="OrthoDB" id="9792284at2"/>
<dbReference type="CDD" id="cd03141">
    <property type="entry name" value="GATase1_Hsp31_like"/>
    <property type="match status" value="1"/>
</dbReference>
<keyword evidence="1" id="KW-0346">Stress response</keyword>
<dbReference type="PANTHER" id="PTHR48094">
    <property type="entry name" value="PROTEIN/NUCLEIC ACID DEGLYCASE DJ-1-RELATED"/>
    <property type="match status" value="1"/>
</dbReference>
<dbReference type="InterPro" id="IPR050325">
    <property type="entry name" value="Prot/Nucl_acid_deglycase"/>
</dbReference>
<dbReference type="InterPro" id="IPR029062">
    <property type="entry name" value="Class_I_gatase-like"/>
</dbReference>
<reference evidence="5 6" key="1">
    <citation type="submission" date="2017-04" db="EMBL/GenBank/DDBJ databases">
        <title>The new phylogeny of genus Mycobacterium.</title>
        <authorList>
            <person name="Tortoli E."/>
            <person name="Trovato A."/>
            <person name="Cirillo D.M."/>
        </authorList>
    </citation>
    <scope>NUCLEOTIDE SEQUENCE [LARGE SCALE GENOMIC DNA]</scope>
    <source>
        <strain evidence="5 6">DSM 45247</strain>
    </source>
</reference>
<sequence>MARILIVLSGSDHWTLSDGTRHPTGFWAEEFVEPHRTFRNAEVDVDIATPGGVRPTVDQVSLAPDRAGGEERAAELRSYLKSLEHELAAPMSVEHAAENLGNYDAVFIPGGHGPMEDLPDCRPLGRILAGLFDTGRVVAAVCHGPAGLLAARREDGTWLFAGRRLTALTNEEERQGGLADRAKWLLETRLREEGADFDQGQPWSSHVVVDGRLVTGQNPASSKQAAERTLAVLMAAQSPQS</sequence>
<dbReference type="PANTHER" id="PTHR48094:SF11">
    <property type="entry name" value="GLUTATHIONE-INDEPENDENT GLYOXALASE HSP31-RELATED"/>
    <property type="match status" value="1"/>
</dbReference>
<dbReference type="Proteomes" id="UP000242320">
    <property type="component" value="Unassembled WGS sequence"/>
</dbReference>
<evidence type="ECO:0000256" key="1">
    <source>
        <dbReference type="ARBA" id="ARBA00023016"/>
    </source>
</evidence>
<evidence type="ECO:0000256" key="3">
    <source>
        <dbReference type="ARBA" id="ARBA00038493"/>
    </source>
</evidence>
<evidence type="ECO:0000256" key="2">
    <source>
        <dbReference type="ARBA" id="ARBA00023239"/>
    </source>
</evidence>
<evidence type="ECO:0000259" key="4">
    <source>
        <dbReference type="Pfam" id="PF01965"/>
    </source>
</evidence>
<comment type="caution">
    <text evidence="5">The sequence shown here is derived from an EMBL/GenBank/DDBJ whole genome shotgun (WGS) entry which is preliminary data.</text>
</comment>
<dbReference type="AlphaFoldDB" id="A0A1X2LDR7"/>